<dbReference type="PANTHER" id="PTHR46300">
    <property type="entry name" value="P450, PUTATIVE (EUROFUNG)-RELATED-RELATED"/>
    <property type="match status" value="1"/>
</dbReference>
<dbReference type="eggNOG" id="KOG0156">
    <property type="taxonomic scope" value="Eukaryota"/>
</dbReference>
<dbReference type="PROSITE" id="PS00086">
    <property type="entry name" value="CYTOCHROME_P450"/>
    <property type="match status" value="1"/>
</dbReference>
<keyword evidence="9" id="KW-1185">Reference proteome</keyword>
<dbReference type="InterPro" id="IPR050364">
    <property type="entry name" value="Cytochrome_P450_fung"/>
</dbReference>
<keyword evidence="5 6" id="KW-0349">Heme</keyword>
<evidence type="ECO:0000256" key="1">
    <source>
        <dbReference type="ARBA" id="ARBA00010617"/>
    </source>
</evidence>
<keyword evidence="6" id="KW-0503">Monooxygenase</keyword>
<evidence type="ECO:0000256" key="2">
    <source>
        <dbReference type="ARBA" id="ARBA00022723"/>
    </source>
</evidence>
<dbReference type="InterPro" id="IPR017972">
    <property type="entry name" value="Cyt_P450_CS"/>
</dbReference>
<dbReference type="InterPro" id="IPR001128">
    <property type="entry name" value="Cyt_P450"/>
</dbReference>
<keyword evidence="4 5" id="KW-0408">Iron</keyword>
<dbReference type="Proteomes" id="UP000012174">
    <property type="component" value="Unassembled WGS sequence"/>
</dbReference>
<dbReference type="PRINTS" id="PR00463">
    <property type="entry name" value="EP450I"/>
</dbReference>
<feature type="transmembrane region" description="Helical" evidence="7">
    <location>
        <begin position="12"/>
        <end position="34"/>
    </location>
</feature>
<dbReference type="PANTHER" id="PTHR46300:SF9">
    <property type="entry name" value="P450, PUTATIVE-RELATED"/>
    <property type="match status" value="1"/>
</dbReference>
<gene>
    <name evidence="8" type="ORF">UCREL1_9327</name>
</gene>
<dbReference type="InterPro" id="IPR002401">
    <property type="entry name" value="Cyt_P450_E_grp-I"/>
</dbReference>
<accession>M7SBZ4</accession>
<evidence type="ECO:0000313" key="8">
    <source>
        <dbReference type="EMBL" id="EMR63724.1"/>
    </source>
</evidence>
<proteinExistence type="inferred from homology"/>
<dbReference type="HOGENOM" id="CLU_001570_2_1_1"/>
<dbReference type="EMBL" id="KB707180">
    <property type="protein sequence ID" value="EMR63724.1"/>
    <property type="molecule type" value="Genomic_DNA"/>
</dbReference>
<evidence type="ECO:0000256" key="6">
    <source>
        <dbReference type="RuleBase" id="RU000461"/>
    </source>
</evidence>
<dbReference type="GO" id="GO:0005506">
    <property type="term" value="F:iron ion binding"/>
    <property type="evidence" value="ECO:0007669"/>
    <property type="project" value="InterPro"/>
</dbReference>
<evidence type="ECO:0000256" key="3">
    <source>
        <dbReference type="ARBA" id="ARBA00023002"/>
    </source>
</evidence>
<sequence>MESERAKMDSLSISTTTYFALGLLLVLAITRRLLQTLNDKHRHLPLPPGPPRVPILGNLLNAPRSQPFKHWLQLSKVYGPIISIDIAGQSLVVVNSNEMAQDLLSKRAARYSDRPRLPLVELMEGAKPYGANFLLARQYDAGFRLHHRMLASGMTSTCAPRFQALMQLETAQLLRDLLREDSVTGATTKGKDRLAATDIISSKTIESHFARMQGSVVLGLLYSLRFETADDPVLVENADVLRDLGNLGRGSPILQLFPSLTSVPSFLSPWAGPAQAVRKRETPLAKRNLAAGLQAPGWNLAKQATDIALRNEVADDELQYTLFESAVAGMESTPQALLWVLVACLNHPDVITRAQEVLDRVVGQTRMPSFADRGDLAYIDAVIVETLRWRPVAPDGVPHRCAAGDEYRGMRIPAGALVLANTWGLGREEAVFGMGGRYHVEKYIPERWLEGGVPDGKIRHDLPVSIFGLGRRTCVGKRIAEDGLFIAVARLLWAFAIRIPEDGTKPDPDAISPTALTVSPAVFDVDMKPRGDWVSRVVEQEWAALEKDQFRVTGRYDGYTETKTIT</sequence>
<protein>
    <submittedName>
        <fullName evidence="8">Putative cytochrome protein</fullName>
    </submittedName>
</protein>
<keyword evidence="3 6" id="KW-0560">Oxidoreductase</keyword>
<dbReference type="PRINTS" id="PR00385">
    <property type="entry name" value="P450"/>
</dbReference>
<dbReference type="OMA" id="WYSNRPP"/>
<dbReference type="SUPFAM" id="SSF48264">
    <property type="entry name" value="Cytochrome P450"/>
    <property type="match status" value="1"/>
</dbReference>
<evidence type="ECO:0000256" key="5">
    <source>
        <dbReference type="PIRSR" id="PIRSR602401-1"/>
    </source>
</evidence>
<dbReference type="Pfam" id="PF00067">
    <property type="entry name" value="p450"/>
    <property type="match status" value="1"/>
</dbReference>
<evidence type="ECO:0000256" key="7">
    <source>
        <dbReference type="SAM" id="Phobius"/>
    </source>
</evidence>
<name>M7SBZ4_EUTLA</name>
<evidence type="ECO:0000256" key="4">
    <source>
        <dbReference type="ARBA" id="ARBA00023004"/>
    </source>
</evidence>
<keyword evidence="7" id="KW-1133">Transmembrane helix</keyword>
<dbReference type="GO" id="GO:0020037">
    <property type="term" value="F:heme binding"/>
    <property type="evidence" value="ECO:0007669"/>
    <property type="project" value="InterPro"/>
</dbReference>
<keyword evidence="7" id="KW-0472">Membrane</keyword>
<feature type="binding site" description="axial binding residue" evidence="5">
    <location>
        <position position="474"/>
    </location>
    <ligand>
        <name>heme</name>
        <dbReference type="ChEBI" id="CHEBI:30413"/>
    </ligand>
    <ligandPart>
        <name>Fe</name>
        <dbReference type="ChEBI" id="CHEBI:18248"/>
    </ligandPart>
</feature>
<dbReference type="KEGG" id="ela:UCREL1_9327"/>
<dbReference type="InterPro" id="IPR036396">
    <property type="entry name" value="Cyt_P450_sf"/>
</dbReference>
<keyword evidence="2 5" id="KW-0479">Metal-binding</keyword>
<dbReference type="GO" id="GO:0016705">
    <property type="term" value="F:oxidoreductase activity, acting on paired donors, with incorporation or reduction of molecular oxygen"/>
    <property type="evidence" value="ECO:0007669"/>
    <property type="project" value="InterPro"/>
</dbReference>
<comment type="cofactor">
    <cofactor evidence="5">
        <name>heme</name>
        <dbReference type="ChEBI" id="CHEBI:30413"/>
    </cofactor>
</comment>
<dbReference type="OrthoDB" id="1470350at2759"/>
<comment type="similarity">
    <text evidence="1 6">Belongs to the cytochrome P450 family.</text>
</comment>
<dbReference type="Gene3D" id="1.10.630.10">
    <property type="entry name" value="Cytochrome P450"/>
    <property type="match status" value="1"/>
</dbReference>
<dbReference type="AlphaFoldDB" id="M7SBZ4"/>
<evidence type="ECO:0000313" key="9">
    <source>
        <dbReference type="Proteomes" id="UP000012174"/>
    </source>
</evidence>
<reference evidence="9" key="1">
    <citation type="journal article" date="2013" name="Genome Announc.">
        <title>Draft genome sequence of the grapevine dieback fungus Eutypa lata UCR-EL1.</title>
        <authorList>
            <person name="Blanco-Ulate B."/>
            <person name="Rolshausen P.E."/>
            <person name="Cantu D."/>
        </authorList>
    </citation>
    <scope>NUCLEOTIDE SEQUENCE [LARGE SCALE GENOMIC DNA]</scope>
    <source>
        <strain evidence="9">UCR-EL1</strain>
    </source>
</reference>
<keyword evidence="7" id="KW-0812">Transmembrane</keyword>
<organism evidence="8 9">
    <name type="scientific">Eutypa lata (strain UCR-EL1)</name>
    <name type="common">Grapevine dieback disease fungus</name>
    <name type="synonym">Eutypa armeniacae</name>
    <dbReference type="NCBI Taxonomy" id="1287681"/>
    <lineage>
        <taxon>Eukaryota</taxon>
        <taxon>Fungi</taxon>
        <taxon>Dikarya</taxon>
        <taxon>Ascomycota</taxon>
        <taxon>Pezizomycotina</taxon>
        <taxon>Sordariomycetes</taxon>
        <taxon>Xylariomycetidae</taxon>
        <taxon>Xylariales</taxon>
        <taxon>Diatrypaceae</taxon>
        <taxon>Eutypa</taxon>
    </lineage>
</organism>
<dbReference type="CDD" id="cd11065">
    <property type="entry name" value="CYP64-like"/>
    <property type="match status" value="1"/>
</dbReference>
<dbReference type="GO" id="GO:0004497">
    <property type="term" value="F:monooxygenase activity"/>
    <property type="evidence" value="ECO:0007669"/>
    <property type="project" value="UniProtKB-KW"/>
</dbReference>